<keyword evidence="3" id="KW-0407">Ion channel</keyword>
<dbReference type="OrthoDB" id="442503at2759"/>
<organism evidence="5 6">
    <name type="scientific">Strongylus vulgaris</name>
    <name type="common">Blood worm</name>
    <dbReference type="NCBI Taxonomy" id="40348"/>
    <lineage>
        <taxon>Eukaryota</taxon>
        <taxon>Metazoa</taxon>
        <taxon>Ecdysozoa</taxon>
        <taxon>Nematoda</taxon>
        <taxon>Chromadorea</taxon>
        <taxon>Rhabditida</taxon>
        <taxon>Rhabditina</taxon>
        <taxon>Rhabditomorpha</taxon>
        <taxon>Strongyloidea</taxon>
        <taxon>Strongylidae</taxon>
        <taxon>Strongylus</taxon>
    </lineage>
</organism>
<evidence type="ECO:0000256" key="3">
    <source>
        <dbReference type="RuleBase" id="RU000687"/>
    </source>
</evidence>
<keyword evidence="3" id="KW-0406">Ion transport</keyword>
<accession>A0A3P7L1X8</accession>
<sequence>MPVYYFSIVNMSNIDFVRMEYTLQLTFRQYWKDSRLAYGNLFAEGIMPNFLIVTQPDLIWIPDTFFLNEKQAHRHNIDKLNVMIRIYADGSILFSERISLTLSCAMHLQKYPMDEQTCALQLASYAYTTDDI</sequence>
<gene>
    <name evidence="5" type="ORF">SVUK_LOCUS8306</name>
</gene>
<comment type="similarity">
    <text evidence="3">Belongs to the ligand-gated ion channel (TC 1.A.9) family.</text>
</comment>
<dbReference type="InterPro" id="IPR006201">
    <property type="entry name" value="Neur_channel"/>
</dbReference>
<evidence type="ECO:0000256" key="2">
    <source>
        <dbReference type="ARBA" id="ARBA00023136"/>
    </source>
</evidence>
<feature type="domain" description="Neurotransmitter-gated ion-channel ligand-binding" evidence="4">
    <location>
        <begin position="6"/>
        <end position="132"/>
    </location>
</feature>
<dbReference type="Gene3D" id="2.70.170.10">
    <property type="entry name" value="Neurotransmitter-gated ion-channel ligand-binding domain"/>
    <property type="match status" value="1"/>
</dbReference>
<dbReference type="Proteomes" id="UP000270094">
    <property type="component" value="Unassembled WGS sequence"/>
</dbReference>
<dbReference type="EMBL" id="UYYB01029946">
    <property type="protein sequence ID" value="VDM73308.1"/>
    <property type="molecule type" value="Genomic_DNA"/>
</dbReference>
<evidence type="ECO:0000259" key="4">
    <source>
        <dbReference type="Pfam" id="PF02931"/>
    </source>
</evidence>
<dbReference type="InterPro" id="IPR036734">
    <property type="entry name" value="Neur_chan_lig-bd_sf"/>
</dbReference>
<proteinExistence type="inferred from homology"/>
<dbReference type="AlphaFoldDB" id="A0A3P7L1X8"/>
<dbReference type="PANTHER" id="PTHR18945">
    <property type="entry name" value="NEUROTRANSMITTER GATED ION CHANNEL"/>
    <property type="match status" value="1"/>
</dbReference>
<evidence type="ECO:0000313" key="5">
    <source>
        <dbReference type="EMBL" id="VDM73308.1"/>
    </source>
</evidence>
<keyword evidence="2" id="KW-0472">Membrane</keyword>
<dbReference type="PRINTS" id="PR00252">
    <property type="entry name" value="NRIONCHANNEL"/>
</dbReference>
<dbReference type="GO" id="GO:0005230">
    <property type="term" value="F:extracellular ligand-gated monoatomic ion channel activity"/>
    <property type="evidence" value="ECO:0007669"/>
    <property type="project" value="InterPro"/>
</dbReference>
<protein>
    <recommendedName>
        <fullName evidence="4">Neurotransmitter-gated ion-channel ligand-binding domain-containing protein</fullName>
    </recommendedName>
</protein>
<dbReference type="GO" id="GO:0004888">
    <property type="term" value="F:transmembrane signaling receptor activity"/>
    <property type="evidence" value="ECO:0007669"/>
    <property type="project" value="InterPro"/>
</dbReference>
<keyword evidence="3" id="KW-0813">Transport</keyword>
<keyword evidence="6" id="KW-1185">Reference proteome</keyword>
<comment type="subcellular location">
    <subcellularLocation>
        <location evidence="1">Membrane</location>
        <topology evidence="1">Multi-pass membrane protein</topology>
    </subcellularLocation>
</comment>
<dbReference type="InterPro" id="IPR006202">
    <property type="entry name" value="Neur_chan_lig-bd"/>
</dbReference>
<dbReference type="Pfam" id="PF02931">
    <property type="entry name" value="Neur_chan_LBD"/>
    <property type="match status" value="1"/>
</dbReference>
<name>A0A3P7L1X8_STRVU</name>
<dbReference type="GO" id="GO:0016020">
    <property type="term" value="C:membrane"/>
    <property type="evidence" value="ECO:0007669"/>
    <property type="project" value="UniProtKB-SubCell"/>
</dbReference>
<dbReference type="InterPro" id="IPR018000">
    <property type="entry name" value="Neurotransmitter_ion_chnl_CS"/>
</dbReference>
<reference evidence="5 6" key="1">
    <citation type="submission" date="2018-11" db="EMBL/GenBank/DDBJ databases">
        <authorList>
            <consortium name="Pathogen Informatics"/>
        </authorList>
    </citation>
    <scope>NUCLEOTIDE SEQUENCE [LARGE SCALE GENOMIC DNA]</scope>
</reference>
<dbReference type="PROSITE" id="PS00236">
    <property type="entry name" value="NEUROTR_ION_CHANNEL"/>
    <property type="match status" value="1"/>
</dbReference>
<dbReference type="SUPFAM" id="SSF63712">
    <property type="entry name" value="Nicotinic receptor ligand binding domain-like"/>
    <property type="match status" value="1"/>
</dbReference>
<feature type="non-terminal residue" evidence="5">
    <location>
        <position position="132"/>
    </location>
</feature>
<evidence type="ECO:0000313" key="6">
    <source>
        <dbReference type="Proteomes" id="UP000270094"/>
    </source>
</evidence>
<evidence type="ECO:0000256" key="1">
    <source>
        <dbReference type="ARBA" id="ARBA00004141"/>
    </source>
</evidence>